<feature type="compositionally biased region" description="Basic and acidic residues" evidence="1">
    <location>
        <begin position="157"/>
        <end position="177"/>
    </location>
</feature>
<dbReference type="GeneID" id="94352405"/>
<dbReference type="EMBL" id="SHOA02000013">
    <property type="protein sequence ID" value="TDH67693.1"/>
    <property type="molecule type" value="Genomic_DNA"/>
</dbReference>
<feature type="region of interest" description="Disordered" evidence="1">
    <location>
        <begin position="137"/>
        <end position="188"/>
    </location>
</feature>
<evidence type="ECO:0000313" key="2">
    <source>
        <dbReference type="EMBL" id="TDH67693.1"/>
    </source>
</evidence>
<dbReference type="KEGG" id="blac:94352405"/>
<dbReference type="RefSeq" id="XP_067817192.1">
    <property type="nucleotide sequence ID" value="XM_067966734.1"/>
</dbReference>
<dbReference type="AlphaFoldDB" id="A0A976ICW6"/>
<gene>
    <name evidence="2" type="ORF">CCR75_008684</name>
</gene>
<keyword evidence="3" id="KW-1185">Reference proteome</keyword>
<protein>
    <submittedName>
        <fullName evidence="2">Uncharacterized protein</fullName>
    </submittedName>
</protein>
<sequence length="307" mass="34246">MGNFLVSSVCHAHGRSEAVYAIMKDNVLALRDSQSRYSPLRRQCAVHQAALLRVISAKLALYIVTIERWAATASRRAMATLKKPFVLFAQQLVVGTIPQLPLPQAEYDDVFCEFDAVFETTPHSSKTLRELQQSSKLMTTGSGKDPLQRQAEVEQSETLKDGEHSSSDDTDDEKQASDLDNADDTKQASNLDDEYVVLPALENNREFYIELLDTQAGSEGISDSSIHFEKFIICGKHDKFEKISKDVDVYASKASNSAKRSIVRVLLAYCAHKNDSKYTSDMVLTAENCLKVWHGDEDRAFKSLVAL</sequence>
<evidence type="ECO:0000256" key="1">
    <source>
        <dbReference type="SAM" id="MobiDB-lite"/>
    </source>
</evidence>
<name>A0A976ICW6_BRELC</name>
<comment type="caution">
    <text evidence="2">The sequence shown here is derived from an EMBL/GenBank/DDBJ whole genome shotgun (WGS) entry which is preliminary data.</text>
</comment>
<dbReference type="Proteomes" id="UP000294530">
    <property type="component" value="Unassembled WGS sequence"/>
</dbReference>
<organism evidence="2 3">
    <name type="scientific">Bremia lactucae</name>
    <name type="common">Lettuce downy mildew</name>
    <dbReference type="NCBI Taxonomy" id="4779"/>
    <lineage>
        <taxon>Eukaryota</taxon>
        <taxon>Sar</taxon>
        <taxon>Stramenopiles</taxon>
        <taxon>Oomycota</taxon>
        <taxon>Peronosporomycetes</taxon>
        <taxon>Peronosporales</taxon>
        <taxon>Peronosporaceae</taxon>
        <taxon>Bremia</taxon>
    </lineage>
</organism>
<proteinExistence type="predicted"/>
<accession>A0A976ICW6</accession>
<dbReference type="OrthoDB" id="126030at2759"/>
<evidence type="ECO:0000313" key="3">
    <source>
        <dbReference type="Proteomes" id="UP000294530"/>
    </source>
</evidence>
<reference evidence="2 3" key="1">
    <citation type="journal article" date="2021" name="Genome Biol.">
        <title>AFLAP: assembly-free linkage analysis pipeline using k-mers from genome sequencing data.</title>
        <authorList>
            <person name="Fletcher K."/>
            <person name="Zhang L."/>
            <person name="Gil J."/>
            <person name="Han R."/>
            <person name="Cavanaugh K."/>
            <person name="Michelmore R."/>
        </authorList>
    </citation>
    <scope>NUCLEOTIDE SEQUENCE [LARGE SCALE GENOMIC DNA]</scope>
    <source>
        <strain evidence="2 3">SF5</strain>
    </source>
</reference>